<sequence length="69" mass="7197">MRLEARATALLEKAVDATNAVLRNAYFDKTSGQLAVVVSGLADLCAAGTDTGHRSATAKLCHISANRLP</sequence>
<evidence type="ECO:0000313" key="1">
    <source>
        <dbReference type="EMBL" id="GLT22280.1"/>
    </source>
</evidence>
<gene>
    <name evidence="1" type="ORF">GCM10007933_17390</name>
</gene>
<dbReference type="RefSeq" id="WP_284187596.1">
    <property type="nucleotide sequence ID" value="NZ_BSPX01000021.1"/>
</dbReference>
<name>A0ABQ6FCP7_9RHOO</name>
<reference evidence="2" key="1">
    <citation type="journal article" date="2019" name="Int. J. Syst. Evol. Microbiol.">
        <title>The Global Catalogue of Microorganisms (GCM) 10K type strain sequencing project: providing services to taxonomists for standard genome sequencing and annotation.</title>
        <authorList>
            <consortium name="The Broad Institute Genomics Platform"/>
            <consortium name="The Broad Institute Genome Sequencing Center for Infectious Disease"/>
            <person name="Wu L."/>
            <person name="Ma J."/>
        </authorList>
    </citation>
    <scope>NUCLEOTIDE SEQUENCE [LARGE SCALE GENOMIC DNA]</scope>
    <source>
        <strain evidence="2">NBRC 102407</strain>
    </source>
</reference>
<dbReference type="EMBL" id="BSPX01000021">
    <property type="protein sequence ID" value="GLT22280.1"/>
    <property type="molecule type" value="Genomic_DNA"/>
</dbReference>
<organism evidence="1 2">
    <name type="scientific">Zoogloea oryzae</name>
    <dbReference type="NCBI Taxonomy" id="310767"/>
    <lineage>
        <taxon>Bacteria</taxon>
        <taxon>Pseudomonadati</taxon>
        <taxon>Pseudomonadota</taxon>
        <taxon>Betaproteobacteria</taxon>
        <taxon>Rhodocyclales</taxon>
        <taxon>Zoogloeaceae</taxon>
        <taxon>Zoogloea</taxon>
    </lineage>
</organism>
<accession>A0ABQ6FCP7</accession>
<comment type="caution">
    <text evidence="1">The sequence shown here is derived from an EMBL/GenBank/DDBJ whole genome shotgun (WGS) entry which is preliminary data.</text>
</comment>
<keyword evidence="2" id="KW-1185">Reference proteome</keyword>
<protein>
    <submittedName>
        <fullName evidence="1">Uncharacterized protein</fullName>
    </submittedName>
</protein>
<dbReference type="Proteomes" id="UP001157167">
    <property type="component" value="Unassembled WGS sequence"/>
</dbReference>
<proteinExistence type="predicted"/>
<evidence type="ECO:0000313" key="2">
    <source>
        <dbReference type="Proteomes" id="UP001157167"/>
    </source>
</evidence>